<dbReference type="PANTHER" id="PTHR23151">
    <property type="entry name" value="DIHYDROLIPOAMIDE ACETYL/SUCCINYL-TRANSFERASE-RELATED"/>
    <property type="match status" value="1"/>
</dbReference>
<dbReference type="InterPro" id="IPR001078">
    <property type="entry name" value="2-oxoacid_DH_actylTfrase"/>
</dbReference>
<gene>
    <name evidence="2" type="ORF">GCM10020366_11500</name>
</gene>
<evidence type="ECO:0000259" key="1">
    <source>
        <dbReference type="Pfam" id="PF00198"/>
    </source>
</evidence>
<dbReference type="Proteomes" id="UP001500483">
    <property type="component" value="Unassembled WGS sequence"/>
</dbReference>
<dbReference type="InterPro" id="IPR023213">
    <property type="entry name" value="CAT-like_dom_sf"/>
</dbReference>
<sequence>MNDFIVKAIINAAQEVPAVNASYNGDSIVEFANVGISVAIAVEDGLVTPVVKEAQNKSLLTISEEIKDMAKRARDKKLKPSEFDGGTITISNLGAWGVKGLMRSLTHHKRRSSASAASLKKQFQSMVRSSQGFA</sequence>
<keyword evidence="3" id="KW-1185">Reference proteome</keyword>
<protein>
    <recommendedName>
        <fullName evidence="1">2-oxoacid dehydrogenase acyltransferase catalytic domain-containing protein</fullName>
    </recommendedName>
</protein>
<evidence type="ECO:0000313" key="3">
    <source>
        <dbReference type="Proteomes" id="UP001500483"/>
    </source>
</evidence>
<reference evidence="3" key="1">
    <citation type="journal article" date="2019" name="Int. J. Syst. Evol. Microbiol.">
        <title>The Global Catalogue of Microorganisms (GCM) 10K type strain sequencing project: providing services to taxonomists for standard genome sequencing and annotation.</title>
        <authorList>
            <consortium name="The Broad Institute Genomics Platform"/>
            <consortium name="The Broad Institute Genome Sequencing Center for Infectious Disease"/>
            <person name="Wu L."/>
            <person name="Ma J."/>
        </authorList>
    </citation>
    <scope>NUCLEOTIDE SEQUENCE [LARGE SCALE GENOMIC DNA]</scope>
    <source>
        <strain evidence="3">JCM 9687</strain>
    </source>
</reference>
<dbReference type="PANTHER" id="PTHR23151:SF90">
    <property type="entry name" value="DIHYDROLIPOYLLYSINE-RESIDUE ACETYLTRANSFERASE COMPONENT OF PYRUVATE DEHYDROGENASE COMPLEX, MITOCHONDRIAL-RELATED"/>
    <property type="match status" value="1"/>
</dbReference>
<feature type="domain" description="2-oxoacid dehydrogenase acyltransferase catalytic" evidence="1">
    <location>
        <begin position="1"/>
        <end position="100"/>
    </location>
</feature>
<evidence type="ECO:0000313" key="2">
    <source>
        <dbReference type="EMBL" id="GAA3354526.1"/>
    </source>
</evidence>
<accession>A0ABP6RIU7</accession>
<comment type="caution">
    <text evidence="2">The sequence shown here is derived from an EMBL/GenBank/DDBJ whole genome shotgun (WGS) entry which is preliminary data.</text>
</comment>
<dbReference type="SUPFAM" id="SSF52777">
    <property type="entry name" value="CoA-dependent acyltransferases"/>
    <property type="match status" value="1"/>
</dbReference>
<proteinExistence type="predicted"/>
<dbReference type="Gene3D" id="3.30.559.10">
    <property type="entry name" value="Chloramphenicol acetyltransferase-like domain"/>
    <property type="match status" value="1"/>
</dbReference>
<dbReference type="InterPro" id="IPR045257">
    <property type="entry name" value="E2/Pdx1"/>
</dbReference>
<dbReference type="Pfam" id="PF00198">
    <property type="entry name" value="2-oxoacid_dh"/>
    <property type="match status" value="1"/>
</dbReference>
<dbReference type="EMBL" id="BAAAYK010000036">
    <property type="protein sequence ID" value="GAA3354526.1"/>
    <property type="molecule type" value="Genomic_DNA"/>
</dbReference>
<name>A0ABP6RIU7_9PSEU</name>
<organism evidence="2 3">
    <name type="scientific">Saccharopolyspora gregorii</name>
    <dbReference type="NCBI Taxonomy" id="33914"/>
    <lineage>
        <taxon>Bacteria</taxon>
        <taxon>Bacillati</taxon>
        <taxon>Actinomycetota</taxon>
        <taxon>Actinomycetes</taxon>
        <taxon>Pseudonocardiales</taxon>
        <taxon>Pseudonocardiaceae</taxon>
        <taxon>Saccharopolyspora</taxon>
    </lineage>
</organism>